<dbReference type="Gene3D" id="1.50.10.10">
    <property type="match status" value="1"/>
</dbReference>
<dbReference type="InterPro" id="IPR012341">
    <property type="entry name" value="6hp_glycosidase-like_sf"/>
</dbReference>
<feature type="domain" description="Alpha-L-rhamnosidase six-hairpin glycosidase" evidence="6">
    <location>
        <begin position="465"/>
        <end position="817"/>
    </location>
</feature>
<proteinExistence type="predicted"/>
<dbReference type="Proteomes" id="UP000219602">
    <property type="component" value="Chromosome 10"/>
</dbReference>
<dbReference type="Pfam" id="PF17390">
    <property type="entry name" value="Bac_rhamnosid_C"/>
    <property type="match status" value="1"/>
</dbReference>
<dbReference type="GO" id="GO:0005975">
    <property type="term" value="P:carbohydrate metabolic process"/>
    <property type="evidence" value="ECO:0007669"/>
    <property type="project" value="InterPro"/>
</dbReference>
<reference evidence="8 9" key="1">
    <citation type="journal article" date="2016" name="Environ. Microbiol.">
        <title>Effector profiles distinguish formae speciales of Fusarium oxysporum.</title>
        <authorList>
            <person name="van Dam P."/>
            <person name="Fokkens L."/>
            <person name="Schmidt S.M."/>
            <person name="Linmans J.H."/>
            <person name="Kistler H.C."/>
            <person name="Ma L.J."/>
            <person name="Rep M."/>
        </authorList>
    </citation>
    <scope>NUCLEOTIDE SEQUENCE [LARGE SCALE GENOMIC DNA]</scope>
    <source>
        <strain evidence="8 9">Forc016</strain>
    </source>
</reference>
<sequence length="928" mass="103691">MMDTKSTSALVTDVRFEHHRPQYTLGQDNPRPRISWRISSCQDTPFSQSEYEIEVYLILPTPQLSGGRAATDIRVLLVAARSKSSKTQLVPWPCEADLKPRDRVSVRVRARSATHQVTAWSDEAVYELGLSTRDEWHCSRITSAQLAESTASSQREQVFRKSFTIRSDATIARARLYVVVQGVYTAEVNGYKVSHDLLAPGWTVYDNRIRYQTYDIKHLLVSSAQSCVGFRLADGWFCGRLGFFGGRRRRWGSYPSLMAQLEIIYSDGASESVCSDSSWFSQPGPALKAEIYDGEKYDANSKICRWSEDLSKANSVFMSSGWERVAVLEPLPSSVNITAGFSEPVRPIQALAPVDLITTPKGKKVIDFGQNLVGFVRLKDISGPKDSLISLRHAEVLEDGELGLRPLRICEAMDQYVFDGGPATSWEPTFTYHGFRYCQIDGLSETFNILGSIEAIVCHSDMELTGFFTCSEPRLNKLHDNSLWSMKGNFFSIPTDCPQRDERLGWTGDIAQFAPTAVKLFNCVGFLKDWMVDVGHDQSRRNGVPPYVTPDILGDAGIWSLILPVAIWHDVVILVPWALYEASGDVDILQENYDNMKRWIKSIPRDEDGKQMLWNRTSFQLGDWLDPTAPPDQPMDGQTDPLLVADAFLVHSLDLMVSIATVLNREEDAQAFAQESTTCRRQFSSEYICPSGRMSSDSQTAYTLAIVFDLLPSDEQVSFAGRRLATIVRRNNFKIGTGFAGTPYLCEALMRAGHGSVAYATLLCEECPSWLYPLTVGATTMWERWDSMLPGGKVNPGEMTSFNHYCFGSVVSFLHERLGGLQRVEPGWKRFRFAPQPGGGITSAHVKQLTPYGWVSGQWKVEDGGLKAELDIPNMTEAEVVLPFAAGDTTVVLGGGHWSFVGEYRDRMLWPVEAIAAFPSLEPPDRQK</sequence>
<evidence type="ECO:0000259" key="7">
    <source>
        <dbReference type="Pfam" id="PF17390"/>
    </source>
</evidence>
<dbReference type="PANTHER" id="PTHR33307">
    <property type="entry name" value="ALPHA-RHAMNOSIDASE (EUROFUNG)"/>
    <property type="match status" value="1"/>
</dbReference>
<accession>A0A2H3GI16</accession>
<evidence type="ECO:0000313" key="9">
    <source>
        <dbReference type="Proteomes" id="UP000219602"/>
    </source>
</evidence>
<comment type="catalytic activity">
    <reaction evidence="1">
        <text>Hydrolysis of terminal non-reducing alpha-L-rhamnose residues in alpha-L-rhamnosides.</text>
        <dbReference type="EC" id="3.2.1.40"/>
    </reaction>
</comment>
<reference evidence="8 9" key="2">
    <citation type="journal article" date="2017" name="Sci. Rep.">
        <title>A mobile pathogenicity chromosome in Fusarium oxysporum for infection of multiple cucurbit species.</title>
        <authorList>
            <person name="van Dam P."/>
            <person name="Fokkens L."/>
            <person name="Ayukawa Y."/>
            <person name="van der Gragt M."/>
            <person name="Ter Horst A."/>
            <person name="Brankovics B."/>
            <person name="Houterman P.M."/>
            <person name="Arie T."/>
            <person name="Rep M."/>
        </authorList>
    </citation>
    <scope>NUCLEOTIDE SEQUENCE [LARGE SCALE GENOMIC DNA]</scope>
    <source>
        <strain evidence="8 9">Forc016</strain>
    </source>
</reference>
<name>A0A2H3GI16_FUSOX</name>
<dbReference type="STRING" id="327505.A0A2H3GI16"/>
<dbReference type="Gene3D" id="2.60.120.260">
    <property type="entry name" value="Galactose-binding domain-like"/>
    <property type="match status" value="2"/>
</dbReference>
<dbReference type="Gene3D" id="2.60.420.10">
    <property type="entry name" value="Maltose phosphorylase, domain 3"/>
    <property type="match status" value="1"/>
</dbReference>
<gene>
    <name evidence="8" type="ORF">AU210_012177</name>
</gene>
<feature type="domain" description="Alpha-L-rhamnosidase C-terminal" evidence="7">
    <location>
        <begin position="820"/>
        <end position="889"/>
    </location>
</feature>
<keyword evidence="3" id="KW-0378">Hydrolase</keyword>
<dbReference type="AlphaFoldDB" id="A0A2H3GI16"/>
<dbReference type="GO" id="GO:0030596">
    <property type="term" value="F:alpha-L-rhamnosidase activity"/>
    <property type="evidence" value="ECO:0007669"/>
    <property type="project" value="UniProtKB-EC"/>
</dbReference>
<evidence type="ECO:0000256" key="1">
    <source>
        <dbReference type="ARBA" id="ARBA00001445"/>
    </source>
</evidence>
<dbReference type="InterPro" id="IPR008902">
    <property type="entry name" value="Rhamnosid_concanavalin"/>
</dbReference>
<evidence type="ECO:0000259" key="6">
    <source>
        <dbReference type="Pfam" id="PF17389"/>
    </source>
</evidence>
<dbReference type="Pfam" id="PF17389">
    <property type="entry name" value="Bac_rhamnosid6H"/>
    <property type="match status" value="1"/>
</dbReference>
<dbReference type="PANTHER" id="PTHR33307:SF6">
    <property type="entry name" value="ALPHA-RHAMNOSIDASE (EUROFUNG)-RELATED"/>
    <property type="match status" value="1"/>
</dbReference>
<dbReference type="InterPro" id="IPR016007">
    <property type="entry name" value="Alpha_rhamnosid"/>
</dbReference>
<dbReference type="EMBL" id="MABQ02000008">
    <property type="protein sequence ID" value="PCD29646.1"/>
    <property type="molecule type" value="Genomic_DNA"/>
</dbReference>
<feature type="domain" description="Alpha-L-rhamnosidase concanavalin-like" evidence="4">
    <location>
        <begin position="358"/>
        <end position="457"/>
    </location>
</feature>
<dbReference type="Pfam" id="PF25788">
    <property type="entry name" value="Ig_Rha78A_N"/>
    <property type="match status" value="1"/>
</dbReference>
<dbReference type="Pfam" id="PF05592">
    <property type="entry name" value="Bac_rhamnosid"/>
    <property type="match status" value="1"/>
</dbReference>
<dbReference type="InterPro" id="IPR035398">
    <property type="entry name" value="Bac_rhamnosid_C"/>
</dbReference>
<dbReference type="InterPro" id="IPR013783">
    <property type="entry name" value="Ig-like_fold"/>
</dbReference>
<dbReference type="EC" id="3.2.1.40" evidence="2"/>
<evidence type="ECO:0000256" key="3">
    <source>
        <dbReference type="ARBA" id="ARBA00022801"/>
    </source>
</evidence>
<evidence type="ECO:0000259" key="4">
    <source>
        <dbReference type="Pfam" id="PF05592"/>
    </source>
</evidence>
<dbReference type="InterPro" id="IPR035396">
    <property type="entry name" value="Bac_rhamnosid6H"/>
</dbReference>
<dbReference type="PIRSF" id="PIRSF010631">
    <property type="entry name" value="A-rhamnsds"/>
    <property type="match status" value="1"/>
</dbReference>
<organism evidence="8 9">
    <name type="scientific">Fusarium oxysporum f. sp. radicis-cucumerinum</name>
    <dbReference type="NCBI Taxonomy" id="327505"/>
    <lineage>
        <taxon>Eukaryota</taxon>
        <taxon>Fungi</taxon>
        <taxon>Dikarya</taxon>
        <taxon>Ascomycota</taxon>
        <taxon>Pezizomycotina</taxon>
        <taxon>Sordariomycetes</taxon>
        <taxon>Hypocreomycetidae</taxon>
        <taxon>Hypocreales</taxon>
        <taxon>Nectriaceae</taxon>
        <taxon>Fusarium</taxon>
        <taxon>Fusarium oxysporum species complex</taxon>
    </lineage>
</organism>
<dbReference type="SUPFAM" id="SSF48208">
    <property type="entry name" value="Six-hairpin glycosidases"/>
    <property type="match status" value="1"/>
</dbReference>
<comment type="caution">
    <text evidence="8">The sequence shown here is derived from an EMBL/GenBank/DDBJ whole genome shotgun (WGS) entry which is preliminary data.</text>
</comment>
<evidence type="ECO:0000313" key="8">
    <source>
        <dbReference type="EMBL" id="PCD29646.1"/>
    </source>
</evidence>
<dbReference type="Gene3D" id="2.60.40.10">
    <property type="entry name" value="Immunoglobulins"/>
    <property type="match status" value="1"/>
</dbReference>
<dbReference type="InterPro" id="IPR008928">
    <property type="entry name" value="6-hairpin_glycosidase_sf"/>
</dbReference>
<evidence type="ECO:0000256" key="2">
    <source>
        <dbReference type="ARBA" id="ARBA00012652"/>
    </source>
</evidence>
<dbReference type="InterPro" id="IPR013737">
    <property type="entry name" value="Bac_rhamnosid_N"/>
</dbReference>
<feature type="domain" description="Bacterial alpha-L-rhamnosidase N-terminal" evidence="5">
    <location>
        <begin position="170"/>
        <end position="329"/>
    </location>
</feature>
<evidence type="ECO:0000259" key="5">
    <source>
        <dbReference type="Pfam" id="PF08531"/>
    </source>
</evidence>
<protein>
    <recommendedName>
        <fullName evidence="2">alpha-L-rhamnosidase</fullName>
        <ecNumber evidence="2">3.2.1.40</ecNumber>
    </recommendedName>
</protein>
<dbReference type="Pfam" id="PF08531">
    <property type="entry name" value="Bac_rhamnosid_N"/>
    <property type="match status" value="1"/>
</dbReference>